<evidence type="ECO:0000313" key="1">
    <source>
        <dbReference type="EMBL" id="QRZ14712.1"/>
    </source>
</evidence>
<evidence type="ECO:0000313" key="2">
    <source>
        <dbReference type="Proteomes" id="UP000663629"/>
    </source>
</evidence>
<sequence>MRVLIACEYSGRVRDAFLALGHDAMSCDLLPTEAPGPHYQGDVLRLLSDPWDLVIAHPPCTRLCNSGVRWLAERDLWDDMRAGAEFFMACLNANASMVAVENPVMHKYARAIVGRGPDFTVQPWQFGDPAKKRTCFWTRGLPPLRPTSDMQASDARADCHLASPGPDRWKERSRTYPGIAQAMAMQWGGTDLVQMMEAAE</sequence>
<gene>
    <name evidence="1" type="ORF">JWJ88_17255</name>
</gene>
<reference evidence="1 2" key="1">
    <citation type="submission" date="2021-02" db="EMBL/GenBank/DDBJ databases">
        <title>Paracoccus methylovroum sp.nov., a new methanol and methylamine utilizing methylotrophic denitrifer.</title>
        <authorList>
            <person name="Timsy T."/>
            <person name="Behrendt U."/>
            <person name="Ulrich A."/>
            <person name="Spanner T."/>
            <person name="Foesel B.U."/>
            <person name="Horn M.A."/>
            <person name="Kolb S."/>
        </authorList>
    </citation>
    <scope>NUCLEOTIDE SEQUENCE [LARGE SCALE GENOMIC DNA]</scope>
    <source>
        <strain evidence="1 2">H4-D09</strain>
    </source>
</reference>
<accession>A0ABX7JQ01</accession>
<protein>
    <recommendedName>
        <fullName evidence="3">DNA cytosine methyltransferase</fullName>
    </recommendedName>
</protein>
<keyword evidence="2" id="KW-1185">Reference proteome</keyword>
<dbReference type="RefSeq" id="WP_205295684.1">
    <property type="nucleotide sequence ID" value="NZ_CP070371.1"/>
</dbReference>
<dbReference type="Proteomes" id="UP000663629">
    <property type="component" value="Chromosome 2"/>
</dbReference>
<dbReference type="EMBL" id="CP070371">
    <property type="protein sequence ID" value="QRZ14712.1"/>
    <property type="molecule type" value="Genomic_DNA"/>
</dbReference>
<proteinExistence type="predicted"/>
<evidence type="ECO:0008006" key="3">
    <source>
        <dbReference type="Google" id="ProtNLM"/>
    </source>
</evidence>
<name>A0ABX7JQ01_9RHOB</name>
<organism evidence="1 2">
    <name type="scientific">Paracoccus methylovorus</name>
    <dbReference type="NCBI Taxonomy" id="2812658"/>
    <lineage>
        <taxon>Bacteria</taxon>
        <taxon>Pseudomonadati</taxon>
        <taxon>Pseudomonadota</taxon>
        <taxon>Alphaproteobacteria</taxon>
        <taxon>Rhodobacterales</taxon>
        <taxon>Paracoccaceae</taxon>
        <taxon>Paracoccus</taxon>
    </lineage>
</organism>